<sequence length="95" mass="10100">MTRLQVDTELLARAGGTLHAIQDDLRTVRDDAPLRTLLGHDGLADTLDAFTHGWDDARASLVRLVGDVGEACREAADTLDDVDADLAASIRGAFG</sequence>
<accession>D5UKZ0</accession>
<dbReference type="STRING" id="446466.Cfla_2989"/>
<dbReference type="EMBL" id="CP001964">
    <property type="protein sequence ID" value="ADG75872.1"/>
    <property type="molecule type" value="Genomic_DNA"/>
</dbReference>
<gene>
    <name evidence="1" type="ordered locus">Cfla_2989</name>
</gene>
<protein>
    <recommendedName>
        <fullName evidence="3">Excreted virulence factor EspC, type VII ESX diderm</fullName>
    </recommendedName>
</protein>
<evidence type="ECO:0008006" key="3">
    <source>
        <dbReference type="Google" id="ProtNLM"/>
    </source>
</evidence>
<dbReference type="SUPFAM" id="SSF140453">
    <property type="entry name" value="EsxAB dimer-like"/>
    <property type="match status" value="1"/>
</dbReference>
<dbReference type="Proteomes" id="UP000000849">
    <property type="component" value="Chromosome"/>
</dbReference>
<dbReference type="KEGG" id="cfl:Cfla_2989"/>
<dbReference type="HOGENOM" id="CLU_172312_2_0_11"/>
<dbReference type="OrthoDB" id="4828169at2"/>
<proteinExistence type="predicted"/>
<evidence type="ECO:0000313" key="1">
    <source>
        <dbReference type="EMBL" id="ADG75872.1"/>
    </source>
</evidence>
<dbReference type="AlphaFoldDB" id="D5UKZ0"/>
<reference evidence="1 2" key="1">
    <citation type="journal article" date="2010" name="Stand. Genomic Sci.">
        <title>Complete genome sequence of Cellulomonas flavigena type strain (134).</title>
        <authorList>
            <person name="Abt B."/>
            <person name="Foster B."/>
            <person name="Lapidus A."/>
            <person name="Clum A."/>
            <person name="Sun H."/>
            <person name="Pukall R."/>
            <person name="Lucas S."/>
            <person name="Glavina Del Rio T."/>
            <person name="Nolan M."/>
            <person name="Tice H."/>
            <person name="Cheng J.F."/>
            <person name="Pitluck S."/>
            <person name="Liolios K."/>
            <person name="Ivanova N."/>
            <person name="Mavromatis K."/>
            <person name="Ovchinnikova G."/>
            <person name="Pati A."/>
            <person name="Goodwin L."/>
            <person name="Chen A."/>
            <person name="Palaniappan K."/>
            <person name="Land M."/>
            <person name="Hauser L."/>
            <person name="Chang Y.J."/>
            <person name="Jeffries C.D."/>
            <person name="Rohde M."/>
            <person name="Goker M."/>
            <person name="Woyke T."/>
            <person name="Bristow J."/>
            <person name="Eisen J.A."/>
            <person name="Markowitz V."/>
            <person name="Hugenholtz P."/>
            <person name="Kyrpides N.C."/>
            <person name="Klenk H.P."/>
        </authorList>
    </citation>
    <scope>NUCLEOTIDE SEQUENCE [LARGE SCALE GENOMIC DNA]</scope>
    <source>
        <strain evidence="2">ATCC 482 / DSM 20109 / BCRC 11376 / JCM 18109 / NBRC 3775 / NCIMB 8073 / NRS 134</strain>
    </source>
</reference>
<organism evidence="1 2">
    <name type="scientific">Cellulomonas flavigena (strain ATCC 482 / DSM 20109 / BCRC 11376 / JCM 18109 / NBRC 3775 / NCIMB 8073 / NRS 134)</name>
    <dbReference type="NCBI Taxonomy" id="446466"/>
    <lineage>
        <taxon>Bacteria</taxon>
        <taxon>Bacillati</taxon>
        <taxon>Actinomycetota</taxon>
        <taxon>Actinomycetes</taxon>
        <taxon>Micrococcales</taxon>
        <taxon>Cellulomonadaceae</taxon>
        <taxon>Cellulomonas</taxon>
    </lineage>
</organism>
<dbReference type="InterPro" id="IPR036689">
    <property type="entry name" value="ESAT-6-like_sf"/>
</dbReference>
<keyword evidence="2" id="KW-1185">Reference proteome</keyword>
<name>D5UKZ0_CELFN</name>
<evidence type="ECO:0000313" key="2">
    <source>
        <dbReference type="Proteomes" id="UP000000849"/>
    </source>
</evidence>
<dbReference type="RefSeq" id="WP_013118203.1">
    <property type="nucleotide sequence ID" value="NC_014151.1"/>
</dbReference>